<feature type="domain" description="Aminoglycoside phosphotransferase" evidence="3">
    <location>
        <begin position="44"/>
        <end position="273"/>
    </location>
</feature>
<dbReference type="NCBIfam" id="NF045759">
    <property type="entry name" value="NamurgluKinAmgK"/>
    <property type="match status" value="1"/>
</dbReference>
<dbReference type="InterPro" id="IPR054791">
    <property type="entry name" value="AmgK"/>
</dbReference>
<dbReference type="SUPFAM" id="SSF56112">
    <property type="entry name" value="Protein kinase-like (PK-like)"/>
    <property type="match status" value="1"/>
</dbReference>
<evidence type="ECO:0000256" key="2">
    <source>
        <dbReference type="ARBA" id="ARBA00022840"/>
    </source>
</evidence>
<keyword evidence="2" id="KW-0067">ATP-binding</keyword>
<sequence>MLGRGQSGYNRVIVPNLPIYATMQRLEALKAWLATQFPDQTITVEFAAADADFRRYFRATFPDGSTRIVMDAPPEKMNTDAYVSVRELFAPAANVPAILLRDREQGFMLLEDLGTITLLAALQHDEWEMVRKHLLLEAVDTLIEIQKISQPGVLPDYDHALLTRELNLFPEWYVAKELGKPLTYAQRQLWDAALQVLLPRIEAQGKVYVHRDYIVRNLMLTPGKPGVLDFQDAVYGPVSYDIVSLLRDAFIGWDEEFVLDIAVRYWEKARAAGLPVAATIDDFYRDFEWMGVQRHLKVAGIFARLYHRDGKDKYRAEIPRFIKYLKKTSRRYHELQPLFQLLVELVGLDEDDNDDSIGSVFSHTRISSDQ</sequence>
<dbReference type="Gene3D" id="3.30.200.20">
    <property type="entry name" value="Phosphorylase Kinase, domain 1"/>
    <property type="match status" value="1"/>
</dbReference>
<dbReference type="PANTHER" id="PTHR33540">
    <property type="entry name" value="TRNA THREONYLCARBAMOYLADENOSINE BIOSYNTHESIS PROTEIN TSAE"/>
    <property type="match status" value="1"/>
</dbReference>
<reference evidence="4 5" key="1">
    <citation type="submission" date="2018-10" db="EMBL/GenBank/DDBJ databases">
        <title>Genomic Encyclopedia of Type Strains, Phase IV (KMG-IV): sequencing the most valuable type-strain genomes for metagenomic binning, comparative biology and taxonomic classification.</title>
        <authorList>
            <person name="Goeker M."/>
        </authorList>
    </citation>
    <scope>NUCLEOTIDE SEQUENCE [LARGE SCALE GENOMIC DNA]</scope>
    <source>
        <strain evidence="4 5">DSM 3303</strain>
    </source>
</reference>
<dbReference type="Gene3D" id="3.90.1200.10">
    <property type="match status" value="1"/>
</dbReference>
<dbReference type="Pfam" id="PF01636">
    <property type="entry name" value="APH"/>
    <property type="match status" value="1"/>
</dbReference>
<gene>
    <name evidence="4" type="ORF">C8E02_3306</name>
</gene>
<dbReference type="PANTHER" id="PTHR33540:SF1">
    <property type="entry name" value="N-ACETYLMURAMATE_N-ACETYLGLUCOSAMINE KINASE"/>
    <property type="match status" value="1"/>
</dbReference>
<comment type="caution">
    <text evidence="4">The sequence shown here is derived from an EMBL/GenBank/DDBJ whole genome shotgun (WGS) entry which is preliminary data.</text>
</comment>
<dbReference type="AlphaFoldDB" id="A0A495AYE8"/>
<dbReference type="GO" id="GO:0005524">
    <property type="term" value="F:ATP binding"/>
    <property type="evidence" value="ECO:0007669"/>
    <property type="project" value="UniProtKB-KW"/>
</dbReference>
<accession>A0A495AYE8</accession>
<organism evidence="4 5">
    <name type="scientific">Vogesella indigofera</name>
    <name type="common">Pseudomonas indigofera</name>
    <dbReference type="NCBI Taxonomy" id="45465"/>
    <lineage>
        <taxon>Bacteria</taxon>
        <taxon>Pseudomonadati</taxon>
        <taxon>Pseudomonadota</taxon>
        <taxon>Betaproteobacteria</taxon>
        <taxon>Neisseriales</taxon>
        <taxon>Chromobacteriaceae</taxon>
        <taxon>Vogesella</taxon>
    </lineage>
</organism>
<keyword evidence="1" id="KW-0547">Nucleotide-binding</keyword>
<evidence type="ECO:0000313" key="5">
    <source>
        <dbReference type="Proteomes" id="UP000279384"/>
    </source>
</evidence>
<dbReference type="EMBL" id="RBID01000019">
    <property type="protein sequence ID" value="RKQ53370.1"/>
    <property type="molecule type" value="Genomic_DNA"/>
</dbReference>
<dbReference type="Proteomes" id="UP000279384">
    <property type="component" value="Unassembled WGS sequence"/>
</dbReference>
<protein>
    <recommendedName>
        <fullName evidence="3">Aminoglycoside phosphotransferase domain-containing protein</fullName>
    </recommendedName>
</protein>
<evidence type="ECO:0000313" key="4">
    <source>
        <dbReference type="EMBL" id="RKQ53370.1"/>
    </source>
</evidence>
<dbReference type="InterPro" id="IPR002575">
    <property type="entry name" value="Aminoglycoside_PTrfase"/>
</dbReference>
<proteinExistence type="predicted"/>
<evidence type="ECO:0000259" key="3">
    <source>
        <dbReference type="Pfam" id="PF01636"/>
    </source>
</evidence>
<name>A0A495AYE8_VOGIN</name>
<dbReference type="InterPro" id="IPR011009">
    <property type="entry name" value="Kinase-like_dom_sf"/>
</dbReference>
<evidence type="ECO:0000256" key="1">
    <source>
        <dbReference type="ARBA" id="ARBA00022741"/>
    </source>
</evidence>